<organism evidence="1 2">
    <name type="scientific">Promethearchaeum syntrophicum</name>
    <dbReference type="NCBI Taxonomy" id="2594042"/>
    <lineage>
        <taxon>Archaea</taxon>
        <taxon>Promethearchaeati</taxon>
        <taxon>Promethearchaeota</taxon>
        <taxon>Promethearchaeia</taxon>
        <taxon>Promethearchaeales</taxon>
        <taxon>Promethearchaeaceae</taxon>
        <taxon>Promethearchaeum</taxon>
    </lineage>
</organism>
<name>A0A5B9D7C5_9ARCH</name>
<reference evidence="1 2" key="2">
    <citation type="journal article" date="2024" name="Int. J. Syst. Evol. Microbiol.">
        <title>Promethearchaeum syntrophicum gen. nov., sp. nov., an anaerobic, obligately syntrophic archaeon, the first isolate of the lineage 'Asgard' archaea, and proposal of the new archaeal phylum Promethearchaeota phyl. nov. and kingdom Promethearchaeati regn. nov.</title>
        <authorList>
            <person name="Imachi H."/>
            <person name="Nobu M.K."/>
            <person name="Kato S."/>
            <person name="Takaki Y."/>
            <person name="Miyazaki M."/>
            <person name="Miyata M."/>
            <person name="Ogawara M."/>
            <person name="Saito Y."/>
            <person name="Sakai S."/>
            <person name="Tahara Y.O."/>
            <person name="Takano Y."/>
            <person name="Tasumi E."/>
            <person name="Uematsu K."/>
            <person name="Yoshimura T."/>
            <person name="Itoh T."/>
            <person name="Ohkuma M."/>
            <person name="Takai K."/>
        </authorList>
    </citation>
    <scope>NUCLEOTIDE SEQUENCE [LARGE SCALE GENOMIC DNA]</scope>
    <source>
        <strain evidence="1 2">MK-D1</strain>
    </source>
</reference>
<dbReference type="Proteomes" id="UP000321408">
    <property type="component" value="Chromosome"/>
</dbReference>
<dbReference type="KEGG" id="psyt:DSAG12_00882"/>
<accession>A0A5B9D7C5</accession>
<evidence type="ECO:0000313" key="1">
    <source>
        <dbReference type="EMBL" id="QEE15059.1"/>
    </source>
</evidence>
<sequence length="313" mass="35860">MSEIKSKVLWLFISNGEPHSLGLNSISNYNDILSPILESKFTTYSTKTWNISNKTKDEVQESVMEYYNNLILEKEYFPGQYGDWIKCSEFEIKNEKYLNLDIIGQSSWLKATMASDLGLFVKNDEKIFFIGIVRKNKPGKGKPALIGGIMNTGSVLDSAAYTMLKETKEEANFTMRYLGNLKKLRENYTISRVSVKIKGFEVLDPKLGDIRTYMHYVTTVPTTKQEKLKDGTKRVYTATAFAVLIDINGTKLAKKQLRQVFEAGDDAAKMYYLNVTDFFRGKNKDNHPNFGLKHHLGLFKKMVALLKKKYKLK</sequence>
<dbReference type="Gene3D" id="3.90.79.10">
    <property type="entry name" value="Nucleoside Triphosphate Pyrophosphohydrolase"/>
    <property type="match status" value="1"/>
</dbReference>
<dbReference type="GeneID" id="41328880"/>
<evidence type="ECO:0000313" key="2">
    <source>
        <dbReference type="Proteomes" id="UP000321408"/>
    </source>
</evidence>
<keyword evidence="2" id="KW-1185">Reference proteome</keyword>
<gene>
    <name evidence="1" type="ORF">DSAG12_00882</name>
</gene>
<protein>
    <submittedName>
        <fullName evidence="1">Uncharacterized protein</fullName>
    </submittedName>
</protein>
<dbReference type="RefSeq" id="WP_147661984.1">
    <property type="nucleotide sequence ID" value="NZ_CP042905.2"/>
</dbReference>
<dbReference type="AlphaFoldDB" id="A0A5B9D7C5"/>
<proteinExistence type="predicted"/>
<reference evidence="1 2" key="1">
    <citation type="journal article" date="2020" name="Nature">
        <title>Isolation of an archaeon at the prokaryote-eukaryote interface.</title>
        <authorList>
            <person name="Imachi H."/>
            <person name="Nobu M.K."/>
            <person name="Nakahara N."/>
            <person name="Morono Y."/>
            <person name="Ogawara M."/>
            <person name="Takaki Y."/>
            <person name="Takano Y."/>
            <person name="Uematsu K."/>
            <person name="Ikuta T."/>
            <person name="Ito M."/>
            <person name="Matsui Y."/>
            <person name="Miyazaki M."/>
            <person name="Murata K."/>
            <person name="Saito Y."/>
            <person name="Sakai S."/>
            <person name="Song C."/>
            <person name="Tasumi E."/>
            <person name="Yamanaka Y."/>
            <person name="Yamaguchi T."/>
            <person name="Kamagata Y."/>
            <person name="Tamaki H."/>
            <person name="Takai K."/>
        </authorList>
    </citation>
    <scope>NUCLEOTIDE SEQUENCE [LARGE SCALE GENOMIC DNA]</scope>
    <source>
        <strain evidence="1 2">MK-D1</strain>
    </source>
</reference>
<dbReference type="EMBL" id="CP042905">
    <property type="protein sequence ID" value="QEE15059.1"/>
    <property type="molecule type" value="Genomic_DNA"/>
</dbReference>